<evidence type="ECO:0000256" key="1">
    <source>
        <dbReference type="SAM" id="MobiDB-lite"/>
    </source>
</evidence>
<accession>A0AAD6V5J3</accession>
<protein>
    <submittedName>
        <fullName evidence="2">Uncharacterized protein</fullName>
    </submittedName>
</protein>
<proteinExistence type="predicted"/>
<organism evidence="2 3">
    <name type="scientific">Mycena pura</name>
    <dbReference type="NCBI Taxonomy" id="153505"/>
    <lineage>
        <taxon>Eukaryota</taxon>
        <taxon>Fungi</taxon>
        <taxon>Dikarya</taxon>
        <taxon>Basidiomycota</taxon>
        <taxon>Agaricomycotina</taxon>
        <taxon>Agaricomycetes</taxon>
        <taxon>Agaricomycetidae</taxon>
        <taxon>Agaricales</taxon>
        <taxon>Marasmiineae</taxon>
        <taxon>Mycenaceae</taxon>
        <taxon>Mycena</taxon>
    </lineage>
</organism>
<reference evidence="2" key="1">
    <citation type="submission" date="2023-03" db="EMBL/GenBank/DDBJ databases">
        <title>Massive genome expansion in bonnet fungi (Mycena s.s.) driven by repeated elements and novel gene families across ecological guilds.</title>
        <authorList>
            <consortium name="Lawrence Berkeley National Laboratory"/>
            <person name="Harder C.B."/>
            <person name="Miyauchi S."/>
            <person name="Viragh M."/>
            <person name="Kuo A."/>
            <person name="Thoen E."/>
            <person name="Andreopoulos B."/>
            <person name="Lu D."/>
            <person name="Skrede I."/>
            <person name="Drula E."/>
            <person name="Henrissat B."/>
            <person name="Morin E."/>
            <person name="Kohler A."/>
            <person name="Barry K."/>
            <person name="LaButti K."/>
            <person name="Morin E."/>
            <person name="Salamov A."/>
            <person name="Lipzen A."/>
            <person name="Mereny Z."/>
            <person name="Hegedus B."/>
            <person name="Baldrian P."/>
            <person name="Stursova M."/>
            <person name="Weitz H."/>
            <person name="Taylor A."/>
            <person name="Grigoriev I.V."/>
            <person name="Nagy L.G."/>
            <person name="Martin F."/>
            <person name="Kauserud H."/>
        </authorList>
    </citation>
    <scope>NUCLEOTIDE SEQUENCE</scope>
    <source>
        <strain evidence="2">9144</strain>
    </source>
</reference>
<comment type="caution">
    <text evidence="2">The sequence shown here is derived from an EMBL/GenBank/DDBJ whole genome shotgun (WGS) entry which is preliminary data.</text>
</comment>
<feature type="region of interest" description="Disordered" evidence="1">
    <location>
        <begin position="217"/>
        <end position="239"/>
    </location>
</feature>
<evidence type="ECO:0000313" key="2">
    <source>
        <dbReference type="EMBL" id="KAJ7201390.1"/>
    </source>
</evidence>
<dbReference type="Proteomes" id="UP001219525">
    <property type="component" value="Unassembled WGS sequence"/>
</dbReference>
<evidence type="ECO:0000313" key="3">
    <source>
        <dbReference type="Proteomes" id="UP001219525"/>
    </source>
</evidence>
<name>A0AAD6V5J3_9AGAR</name>
<gene>
    <name evidence="2" type="ORF">GGX14DRAFT_465330</name>
</gene>
<keyword evidence="3" id="KW-1185">Reference proteome</keyword>
<sequence>MENGWGMVEELVFPGLLLRSLMGNFQMHSAPGHERTHMVAFTSKFSEFVRRLSKSLHIDRCVVRWKVAGTDARGTSVLLRPHVLWPVRTCPRVVRTCLQVPQRPHGPVQGLVVLTLCSALFKFAFQRRFFDFRGRCPGNERRRLGRYLSVRFRHQCDVPRARILYQERRQPGLCAIVQLHPQYRPCEVERVARLLCAHVHAPFEVRPQMLMRRGPSFFRPGNTPWEQEAGGTGAARREE</sequence>
<dbReference type="AlphaFoldDB" id="A0AAD6V5J3"/>
<dbReference type="EMBL" id="JARJCW010000059">
    <property type="protein sequence ID" value="KAJ7201390.1"/>
    <property type="molecule type" value="Genomic_DNA"/>
</dbReference>